<dbReference type="PROSITE" id="PS51375">
    <property type="entry name" value="PPR"/>
    <property type="match status" value="7"/>
</dbReference>
<dbReference type="Proteomes" id="UP000315295">
    <property type="component" value="Unassembled WGS sequence"/>
</dbReference>
<dbReference type="GO" id="GO:0048731">
    <property type="term" value="P:system development"/>
    <property type="evidence" value="ECO:0007669"/>
    <property type="project" value="UniProtKB-ARBA"/>
</dbReference>
<feature type="repeat" description="PPR" evidence="3">
    <location>
        <begin position="201"/>
        <end position="231"/>
    </location>
</feature>
<dbReference type="GO" id="GO:0008270">
    <property type="term" value="F:zinc ion binding"/>
    <property type="evidence" value="ECO:0007669"/>
    <property type="project" value="InterPro"/>
</dbReference>
<evidence type="ECO:0000259" key="4">
    <source>
        <dbReference type="Pfam" id="PF14432"/>
    </source>
</evidence>
<dbReference type="SUPFAM" id="SSF48452">
    <property type="entry name" value="TPR-like"/>
    <property type="match status" value="1"/>
</dbReference>
<dbReference type="InterPro" id="IPR002885">
    <property type="entry name" value="PPR_rpt"/>
</dbReference>
<keyword evidence="6" id="KW-1185">Reference proteome</keyword>
<dbReference type="Gene3D" id="1.25.40.10">
    <property type="entry name" value="Tetratricopeptide repeat domain"/>
    <property type="match status" value="5"/>
</dbReference>
<dbReference type="PANTHER" id="PTHR47926:SF373">
    <property type="entry name" value="TETRATRICOPEPTIDE-LIKE HELICAL DOMAIN SUPERFAMILY, DYW DOMAIN-CONTAINING PROTEIN"/>
    <property type="match status" value="1"/>
</dbReference>
<protein>
    <recommendedName>
        <fullName evidence="4">DYW domain-containing protein</fullName>
    </recommendedName>
</protein>
<dbReference type="PANTHER" id="PTHR47926">
    <property type="entry name" value="PENTATRICOPEPTIDE REPEAT-CONTAINING PROTEIN"/>
    <property type="match status" value="1"/>
</dbReference>
<accession>A0A540MBC2</accession>
<dbReference type="FunFam" id="1.25.40.10:FF:000125">
    <property type="entry name" value="Pentatricopeptide repeat-containing protein"/>
    <property type="match status" value="1"/>
</dbReference>
<feature type="repeat" description="PPR" evidence="3">
    <location>
        <begin position="334"/>
        <end position="368"/>
    </location>
</feature>
<evidence type="ECO:0000313" key="6">
    <source>
        <dbReference type="Proteomes" id="UP000315295"/>
    </source>
</evidence>
<dbReference type="InterPro" id="IPR046960">
    <property type="entry name" value="PPR_At4g14850-like_plant"/>
</dbReference>
<dbReference type="EMBL" id="VIEB01000301">
    <property type="protein sequence ID" value="TQD96047.1"/>
    <property type="molecule type" value="Genomic_DNA"/>
</dbReference>
<evidence type="ECO:0000313" key="5">
    <source>
        <dbReference type="EMBL" id="TQD96047.1"/>
    </source>
</evidence>
<dbReference type="Pfam" id="PF13041">
    <property type="entry name" value="PPR_2"/>
    <property type="match status" value="3"/>
</dbReference>
<dbReference type="InterPro" id="IPR032867">
    <property type="entry name" value="DYW_dom"/>
</dbReference>
<feature type="repeat" description="PPR" evidence="3">
    <location>
        <begin position="534"/>
        <end position="564"/>
    </location>
</feature>
<dbReference type="STRING" id="106549.A0A540MBC2"/>
<dbReference type="GO" id="GO:0009451">
    <property type="term" value="P:RNA modification"/>
    <property type="evidence" value="ECO:0007669"/>
    <property type="project" value="InterPro"/>
</dbReference>
<organism evidence="5 6">
    <name type="scientific">Malus baccata</name>
    <name type="common">Siberian crab apple</name>
    <name type="synonym">Pyrus baccata</name>
    <dbReference type="NCBI Taxonomy" id="106549"/>
    <lineage>
        <taxon>Eukaryota</taxon>
        <taxon>Viridiplantae</taxon>
        <taxon>Streptophyta</taxon>
        <taxon>Embryophyta</taxon>
        <taxon>Tracheophyta</taxon>
        <taxon>Spermatophyta</taxon>
        <taxon>Magnoliopsida</taxon>
        <taxon>eudicotyledons</taxon>
        <taxon>Gunneridae</taxon>
        <taxon>Pentapetalae</taxon>
        <taxon>rosids</taxon>
        <taxon>fabids</taxon>
        <taxon>Rosales</taxon>
        <taxon>Rosaceae</taxon>
        <taxon>Amygdaloideae</taxon>
        <taxon>Maleae</taxon>
        <taxon>Malus</taxon>
    </lineage>
</organism>
<proteinExistence type="inferred from homology"/>
<evidence type="ECO:0000256" key="2">
    <source>
        <dbReference type="ARBA" id="ARBA00022737"/>
    </source>
</evidence>
<sequence>MSLAELESLAYKLCNLSQLRQLHARLLINLSLHRHTQCQWVSLLISQCTRLRAPPSYTRIIFHSTPRPNIHVFTSMFKYYSNSNFNLGGVDQVASLYRQMQQRSDLTIGTFVYPVLIKSAASAGIQFHAHVLKLGLASDHYVRNAIMAFYAKYGPVEHARYLFAEMHDSTLADWNNMIFGYWKWGNKDDACKLFDMMPERNVVTWTSMVTGYARTKDLKNARRYFDQIPQKNVVSWNAMLSAYAQNGCPEDALRLFDDMMNSGDQPNETTWAIVISSCSSCGDCSLADSLVQKLNQKQIHLSYFSKTALLDMYAKRGSLQTARQIFDELGAYRNTITWNAMISAYTRVGDLASARELFDRMPQKDVVSWNSMVSGYAQNGQSALALDLFKDMINAADGLKPDEVTMVSVISACGHLGALDIGNWVISIVRKHHIRLSVSGYNSLIFLYSKCGSMEDAKMTFQEMKTRDVVSYNTLIAGFAAHGHGMEAVKLLLKMKGEFIEPDRVTYIGILSACSHAGLLEEGWKVFESIKAPDVDHYACVVDLLGRAGKLDEAKEIIDSMLKEPHAGVYGSLLNASRIHKRIDLGEFAASKLFELEPHNSGNYILLSNIYSSAGRWDDVVRVRESMRRIGVKKATGWSWVEYKGKMHKFIVGDRSHEQSEDIYRLLAELGRKMRNAGYMADKTCVLRDVEEEEKEEMVGTHSEKLAVCFALLVTDAEAVIRVVKNLRVCWDCHTAIKMISKLEGRKIILRDNNRFHCFSDGVCSCGDYW</sequence>
<dbReference type="AlphaFoldDB" id="A0A540MBC2"/>
<comment type="similarity">
    <text evidence="1">Belongs to the PPR family. PCMP-H subfamily.</text>
</comment>
<dbReference type="NCBIfam" id="TIGR00756">
    <property type="entry name" value="PPR"/>
    <property type="match status" value="7"/>
</dbReference>
<dbReference type="Pfam" id="PF01535">
    <property type="entry name" value="PPR"/>
    <property type="match status" value="4"/>
</dbReference>
<feature type="domain" description="DYW" evidence="4">
    <location>
        <begin position="678"/>
        <end position="770"/>
    </location>
</feature>
<evidence type="ECO:0000256" key="1">
    <source>
        <dbReference type="ARBA" id="ARBA00006643"/>
    </source>
</evidence>
<dbReference type="InterPro" id="IPR011990">
    <property type="entry name" value="TPR-like_helical_dom_sf"/>
</dbReference>
<reference evidence="5 6" key="1">
    <citation type="journal article" date="2019" name="G3 (Bethesda)">
        <title>Sequencing of a Wild Apple (Malus baccata) Genome Unravels the Differences Between Cultivated and Wild Apple Species Regarding Disease Resistance and Cold Tolerance.</title>
        <authorList>
            <person name="Chen X."/>
        </authorList>
    </citation>
    <scope>NUCLEOTIDE SEQUENCE [LARGE SCALE GENOMIC DNA]</scope>
    <source>
        <strain evidence="6">cv. Shandingzi</strain>
        <tissue evidence="5">Leaves</tissue>
    </source>
</reference>
<feature type="repeat" description="PPR" evidence="3">
    <location>
        <begin position="600"/>
        <end position="634"/>
    </location>
</feature>
<feature type="repeat" description="PPR" evidence="3">
    <location>
        <begin position="437"/>
        <end position="467"/>
    </location>
</feature>
<name>A0A540MBC2_MALBA</name>
<dbReference type="FunFam" id="1.25.40.10:FF:000184">
    <property type="entry name" value="Pentatricopeptide repeat-containing protein, chloroplastic"/>
    <property type="match status" value="1"/>
</dbReference>
<dbReference type="InterPro" id="IPR046848">
    <property type="entry name" value="E_motif"/>
</dbReference>
<dbReference type="FunFam" id="1.25.40.10:FF:000348">
    <property type="entry name" value="Pentatricopeptide repeat-containing protein chloroplastic"/>
    <property type="match status" value="1"/>
</dbReference>
<keyword evidence="2" id="KW-0677">Repeat</keyword>
<dbReference type="Pfam" id="PF14432">
    <property type="entry name" value="DYW_deaminase"/>
    <property type="match status" value="1"/>
</dbReference>
<dbReference type="Pfam" id="PF20431">
    <property type="entry name" value="E_motif"/>
    <property type="match status" value="1"/>
</dbReference>
<evidence type="ECO:0000256" key="3">
    <source>
        <dbReference type="PROSITE-ProRule" id="PRU00708"/>
    </source>
</evidence>
<comment type="caution">
    <text evidence="5">The sequence shown here is derived from an EMBL/GenBank/DDBJ whole genome shotgun (WGS) entry which is preliminary data.</text>
</comment>
<feature type="repeat" description="PPR" evidence="3">
    <location>
        <begin position="232"/>
        <end position="266"/>
    </location>
</feature>
<dbReference type="Pfam" id="PF12854">
    <property type="entry name" value="PPR_1"/>
    <property type="match status" value="1"/>
</dbReference>
<gene>
    <name evidence="5" type="ORF">C1H46_018389</name>
</gene>
<feature type="repeat" description="PPR" evidence="3">
    <location>
        <begin position="468"/>
        <end position="502"/>
    </location>
</feature>
<dbReference type="GO" id="GO:0003723">
    <property type="term" value="F:RNA binding"/>
    <property type="evidence" value="ECO:0007669"/>
    <property type="project" value="InterPro"/>
</dbReference>